<dbReference type="Proteomes" id="UP001285244">
    <property type="component" value="Unassembled WGS sequence"/>
</dbReference>
<dbReference type="Pfam" id="PF05133">
    <property type="entry name" value="SPP1_portal"/>
    <property type="match status" value="1"/>
</dbReference>
<dbReference type="RefSeq" id="WP_320325281.1">
    <property type="nucleotide sequence ID" value="NZ_JALBUS010000004.1"/>
</dbReference>
<name>A0ABU4WMG6_9FIRM</name>
<evidence type="ECO:0000313" key="1">
    <source>
        <dbReference type="EMBL" id="MDX8416968.1"/>
    </source>
</evidence>
<accession>A0ABU4WMG6</accession>
<sequence>MMVNLTIVPDQVVGLGLKEQMQLQELVETFNYHNAKNATKERYYEGHIPLSEVNLGLAIPKHFHNLEISCEWGAKCVDVLASRSMFDGFVSMDGNDADEVMSIMNANNLVSEYMKACRDELQFGCTFATLSADDDIQCRIRFHSPMSASALWNGEKGRIECGMAIIDTVKDEKDKTWTPSHINLYTDDSIWELVKIDDRWEAIEHPHRMGRPLMEPMIWNATSRKPFGRSRIKESVRRLIQGYVRTVANATIGLEFSTSPQKYMLGLTDDQYDAVISDKFRQYIGSILASTSNPETGEKPTVGQFSQGSIEPHVQMLRILATQFSAATGLTVTDTGVVNDANPTSSDAILAQSQTLVSLAEQLNAGNAKSLKTIAEMAQAVAKNCSLNELEDNDRNIIPHFKNPAMPSVAVTADAAIKIASTRQGFGETDVFLEMVGFDQADIQRIKAQEKRNQGNLVIQQEFNSNVIRSMNSNVKDKDNADNIEGMA</sequence>
<dbReference type="EMBL" id="JALBUS010000004">
    <property type="protein sequence ID" value="MDX8416968.1"/>
    <property type="molecule type" value="Genomic_DNA"/>
</dbReference>
<proteinExistence type="predicted"/>
<organism evidence="1 2">
    <name type="scientific">Absicoccus intestinalis</name>
    <dbReference type="NCBI Taxonomy" id="2926319"/>
    <lineage>
        <taxon>Bacteria</taxon>
        <taxon>Bacillati</taxon>
        <taxon>Bacillota</taxon>
        <taxon>Erysipelotrichia</taxon>
        <taxon>Erysipelotrichales</taxon>
        <taxon>Erysipelotrichaceae</taxon>
        <taxon>Absicoccus</taxon>
    </lineage>
</organism>
<dbReference type="InterPro" id="IPR021145">
    <property type="entry name" value="Portal_protein_SPP1_Gp6-like"/>
</dbReference>
<keyword evidence="2" id="KW-1185">Reference proteome</keyword>
<evidence type="ECO:0000313" key="2">
    <source>
        <dbReference type="Proteomes" id="UP001285244"/>
    </source>
</evidence>
<reference evidence="1 2" key="1">
    <citation type="submission" date="2022-03" db="EMBL/GenBank/DDBJ databases">
        <title>Novel taxa within the pig intestine.</title>
        <authorList>
            <person name="Wylensek D."/>
            <person name="Bishof K."/>
            <person name="Afrizal A."/>
            <person name="Clavel T."/>
        </authorList>
    </citation>
    <scope>NUCLEOTIDE SEQUENCE [LARGE SCALE GENOMIC DNA]</scope>
    <source>
        <strain evidence="1 2">Cla-KB-P134</strain>
    </source>
</reference>
<protein>
    <submittedName>
        <fullName evidence="1">Phage portal protein</fullName>
    </submittedName>
</protein>
<comment type="caution">
    <text evidence="1">The sequence shown here is derived from an EMBL/GenBank/DDBJ whole genome shotgun (WGS) entry which is preliminary data.</text>
</comment>
<gene>
    <name evidence="1" type="ORF">MOZ64_03810</name>
</gene>